<accession>A0AAE0GPL2</accession>
<dbReference type="GO" id="GO:0016020">
    <property type="term" value="C:membrane"/>
    <property type="evidence" value="ECO:0007669"/>
    <property type="project" value="UniProtKB-SubCell"/>
</dbReference>
<evidence type="ECO:0000256" key="7">
    <source>
        <dbReference type="SAM" id="Phobius"/>
    </source>
</evidence>
<dbReference type="PANTHER" id="PTHR45691">
    <property type="entry name" value="PROTEIN DIAPHANOUS"/>
    <property type="match status" value="1"/>
</dbReference>
<reference evidence="10 11" key="1">
    <citation type="journal article" date="2015" name="Genome Biol. Evol.">
        <title>Comparative Genomics of a Bacterivorous Green Alga Reveals Evolutionary Causalities and Consequences of Phago-Mixotrophic Mode of Nutrition.</title>
        <authorList>
            <person name="Burns J.A."/>
            <person name="Paasch A."/>
            <person name="Narechania A."/>
            <person name="Kim E."/>
        </authorList>
    </citation>
    <scope>NUCLEOTIDE SEQUENCE [LARGE SCALE GENOMIC DNA]</scope>
    <source>
        <strain evidence="10 11">PLY_AMNH</strain>
    </source>
</reference>
<evidence type="ECO:0000259" key="9">
    <source>
        <dbReference type="Pfam" id="PF16403"/>
    </source>
</evidence>
<evidence type="ECO:0000256" key="4">
    <source>
        <dbReference type="ARBA" id="ARBA00023136"/>
    </source>
</evidence>
<proteinExistence type="predicted"/>
<feature type="domain" description="Pesticidal crystal protein Cry22Aa Ig-like" evidence="9">
    <location>
        <begin position="363"/>
        <end position="438"/>
    </location>
</feature>
<evidence type="ECO:0000259" key="8">
    <source>
        <dbReference type="Pfam" id="PF08016"/>
    </source>
</evidence>
<keyword evidence="4 7" id="KW-0472">Membrane</keyword>
<feature type="compositionally biased region" description="Low complexity" evidence="6">
    <location>
        <begin position="1156"/>
        <end position="1166"/>
    </location>
</feature>
<evidence type="ECO:0000256" key="6">
    <source>
        <dbReference type="SAM" id="MobiDB-lite"/>
    </source>
</evidence>
<organism evidence="10 11">
    <name type="scientific">Cymbomonas tetramitiformis</name>
    <dbReference type="NCBI Taxonomy" id="36881"/>
    <lineage>
        <taxon>Eukaryota</taxon>
        <taxon>Viridiplantae</taxon>
        <taxon>Chlorophyta</taxon>
        <taxon>Pyramimonadophyceae</taxon>
        <taxon>Pyramimonadales</taxon>
        <taxon>Pyramimonadaceae</taxon>
        <taxon>Cymbomonas</taxon>
    </lineage>
</organism>
<feature type="transmembrane region" description="Helical" evidence="7">
    <location>
        <begin position="1626"/>
        <end position="1646"/>
    </location>
</feature>
<feature type="transmembrane region" description="Helical" evidence="7">
    <location>
        <begin position="1658"/>
        <end position="1675"/>
    </location>
</feature>
<evidence type="ECO:0008006" key="12">
    <source>
        <dbReference type="Google" id="ProtNLM"/>
    </source>
</evidence>
<dbReference type="GO" id="GO:0030041">
    <property type="term" value="P:actin filament polymerization"/>
    <property type="evidence" value="ECO:0007669"/>
    <property type="project" value="TreeGrafter"/>
</dbReference>
<dbReference type="Gene3D" id="3.10.100.10">
    <property type="entry name" value="Mannose-Binding Protein A, subunit A"/>
    <property type="match status" value="1"/>
</dbReference>
<evidence type="ECO:0000256" key="1">
    <source>
        <dbReference type="ARBA" id="ARBA00004141"/>
    </source>
</evidence>
<dbReference type="SUPFAM" id="SSF56436">
    <property type="entry name" value="C-type lectin-like"/>
    <property type="match status" value="1"/>
</dbReference>
<feature type="compositionally biased region" description="Pro residues" evidence="6">
    <location>
        <begin position="1139"/>
        <end position="1155"/>
    </location>
</feature>
<dbReference type="InterPro" id="IPR032179">
    <property type="entry name" value="Cry22Aa_Ig-like"/>
</dbReference>
<feature type="compositionally biased region" description="Low complexity" evidence="6">
    <location>
        <begin position="1129"/>
        <end position="1138"/>
    </location>
</feature>
<dbReference type="PANTHER" id="PTHR45691:SF6">
    <property type="entry name" value="PROTEIN DIAPHANOUS"/>
    <property type="match status" value="1"/>
</dbReference>
<feature type="domain" description="Polycystin cation channel PKD1/PKD2" evidence="8">
    <location>
        <begin position="1580"/>
        <end position="1722"/>
    </location>
</feature>
<name>A0AAE0GPL2_9CHLO</name>
<keyword evidence="2 7" id="KW-0812">Transmembrane</keyword>
<comment type="subcellular location">
    <subcellularLocation>
        <location evidence="1">Membrane</location>
        <topology evidence="1">Multi-pass membrane protein</topology>
    </subcellularLocation>
</comment>
<evidence type="ECO:0000313" key="11">
    <source>
        <dbReference type="Proteomes" id="UP001190700"/>
    </source>
</evidence>
<dbReference type="EMBL" id="LGRX02003944">
    <property type="protein sequence ID" value="KAK3281226.1"/>
    <property type="molecule type" value="Genomic_DNA"/>
</dbReference>
<evidence type="ECO:0000256" key="5">
    <source>
        <dbReference type="SAM" id="Coils"/>
    </source>
</evidence>
<dbReference type="Gene3D" id="1.10.287.70">
    <property type="match status" value="1"/>
</dbReference>
<dbReference type="InterPro" id="IPR013122">
    <property type="entry name" value="PKD1_2_channel"/>
</dbReference>
<gene>
    <name evidence="10" type="ORF">CYMTET_10969</name>
</gene>
<evidence type="ECO:0000313" key="10">
    <source>
        <dbReference type="EMBL" id="KAK3281226.1"/>
    </source>
</evidence>
<dbReference type="GO" id="GO:0005884">
    <property type="term" value="C:actin filament"/>
    <property type="evidence" value="ECO:0007669"/>
    <property type="project" value="TreeGrafter"/>
</dbReference>
<dbReference type="Proteomes" id="UP001190700">
    <property type="component" value="Unassembled WGS sequence"/>
</dbReference>
<feature type="transmembrane region" description="Helical" evidence="7">
    <location>
        <begin position="1695"/>
        <end position="1719"/>
    </location>
</feature>
<dbReference type="Pfam" id="PF16403">
    <property type="entry name" value="Bact_surface_Ig-like"/>
    <property type="match status" value="1"/>
</dbReference>
<evidence type="ECO:0000256" key="3">
    <source>
        <dbReference type="ARBA" id="ARBA00022989"/>
    </source>
</evidence>
<feature type="compositionally biased region" description="Pro residues" evidence="6">
    <location>
        <begin position="181"/>
        <end position="215"/>
    </location>
</feature>
<feature type="region of interest" description="Disordered" evidence="6">
    <location>
        <begin position="177"/>
        <end position="219"/>
    </location>
</feature>
<evidence type="ECO:0000256" key="2">
    <source>
        <dbReference type="ARBA" id="ARBA00022692"/>
    </source>
</evidence>
<feature type="region of interest" description="Disordered" evidence="6">
    <location>
        <begin position="1125"/>
        <end position="1194"/>
    </location>
</feature>
<dbReference type="InterPro" id="IPR016187">
    <property type="entry name" value="CTDL_fold"/>
</dbReference>
<keyword evidence="11" id="KW-1185">Reference proteome</keyword>
<dbReference type="Gene3D" id="2.60.40.10">
    <property type="entry name" value="Immunoglobulins"/>
    <property type="match status" value="3"/>
</dbReference>
<comment type="caution">
    <text evidence="10">The sequence shown here is derived from an EMBL/GenBank/DDBJ whole genome shotgun (WGS) entry which is preliminary data.</text>
</comment>
<dbReference type="InterPro" id="IPR013783">
    <property type="entry name" value="Ig-like_fold"/>
</dbReference>
<protein>
    <recommendedName>
        <fullName evidence="12">Polycystin cation channel PKD1/PKD2 domain-containing protein</fullName>
    </recommendedName>
</protein>
<dbReference type="InterPro" id="IPR016186">
    <property type="entry name" value="C-type_lectin-like/link_sf"/>
</dbReference>
<dbReference type="Pfam" id="PF08016">
    <property type="entry name" value="PKD_channel"/>
    <property type="match status" value="1"/>
</dbReference>
<dbReference type="InterPro" id="IPR051412">
    <property type="entry name" value="Formin_Homology_Diaphanous_sf"/>
</dbReference>
<keyword evidence="5" id="KW-0175">Coiled coil</keyword>
<feature type="coiled-coil region" evidence="5">
    <location>
        <begin position="1920"/>
        <end position="1947"/>
    </location>
</feature>
<keyword evidence="3 7" id="KW-1133">Transmembrane helix</keyword>
<feature type="transmembrane region" description="Helical" evidence="7">
    <location>
        <begin position="1584"/>
        <end position="1606"/>
    </location>
</feature>
<sequence length="1950" mass="208829">MAARSSSPRGWVYYEGECYRFFASTVSSVDARTACQNQGTGGDLVSITSHAQTMFLYELLRANTYNQLMVDVVTSTVYFAGLDITALDAANFSASFRASFLTQLAAAAGVTTADTSITSITSGSIAVASLVYFPSTATSTATALSAALSASPSSVFTTFGTTYGTISTTDVSISSTLKVYSPPPSPPPPPPPPPPHRPQPSASPQPPPPSPPPPTVTLDGSGSGHFSIYAMSSPTLTCLRVSMMSASLQTLNVIATGPSTLQWSFTIADTCSADNCQIDFCGFLLGTYYMNGTVTFVADTGLSNDEKTLTWTQLASEVCTVDGSVGVVSECVFSFCGFEVEELVYATEVEEYDEPADTEPPTISLLGQASVEIELGAEYIDAGATALDARDGFVLVNVDGLDELNTALATDSEPYELRYTATDLAGNSAQEVLRQVTVLTPCPSPSYVCPDTAPVVCASCVVDAANAAKISCLCLAAVDTEAEAAAVEEYVPPEDTTAPVITLVIGDGQAALTSSGTFIVIHRLYVGAVWVQPGFSAADDTDGDLTAMVTHYGNCAVSTAAVTEDDAPFVVQYNVADVAGNVAATVRRRVYVEDPCADIGEVLCNYDTGSCSENGLCASLGLDEEEGEGVPATPPTLSLVGAEVIAVSEGQTYVACSTDSPLDAVCDNGALASDTLDGDLTAFVTACATEEAANRFNVRGVTGCGVDAASPPGVYHLTFAVSNSAGLTATAQRQLVVTSSCPVREVLCSDLVNCSEQGVCLADVAGTSTQLEVAANTAPNITVLQLSPVLDYVWLKQHSSYAPCGWDEVPTAEFMCDPGVEASDAEDGNLTAEVLACPPVCITAKDCEGHQLSRKGLAGCLNTSAEVGTVLAVEFVVYDHSSPSLLSTAYRYITIVSACDVGETWCDGECSPVSCEDRASLVSLMQSRRRHRQLSRRLHTVSISGAENVTSPEELLWAELEKLQSSSTELSSALGLVEGTVRDSGGDSEVWATELLDLWVSKMKGEVSNVQNLSVSVQQALDNADAFIAALDVRSASLAAVEASMAEASDAQTEFLLATEAASQQLVDLVAGDANAAPIPDISPPPPLAPPPPAYCEMNLVPRSYSFDVPSVQPNAVTGAVITEPVPAPFDSSSTPSNSSPPPSPTPSDSSPPLPSSFWPDLSSPPNLADGTRRHLLRRGGGGGGGKGKDATADGVAISGGTLDLTGEESELSTITLDGDFKVPTYLVRGSNRVVGGMLLVLHRVPGIHNLRQLAAMDLQCTKRFEHLRAPCKKVKERESAPADENAIRFGFDTVFAPGSTLYDAAVVERAELYYNLSNVNQVRTPGRKPYFPYPFIERTGAGLDTDAYPLWVDASLISDRAEQLNVLLNEGNYIDSATMRLTATVVTYQATLGVFMLQQMDFSWTESGTIMAEYATSTIPVRKGRWTVSEGWDAATVLILLYGLAVLFKGSHALAEWLVEVRRSSRRLGFITVAILQQNLHEVSLWGVQLCGVMAWYIYQGKSLTLEVPMTYAVLDDLYSAGNFLMPSKKESSAADVAAADLVDDGLGGKVAPRWLLENDDSGLQGYLDTVSRLQELDNWQKGYWALQCVVCAMLIWESLLSVGFHKRLNFVRATLSTCAGDLGSFFFTMAILCIQFAMCGHILYGDRFEEYHSAGGSIFNMFVFIVAGDWGLINPVFYPGKLGYEYSPLEWLVVWVYIQSNILITFLTLLNMLMAILGDAQGEVKEAFVGHMSRKAGGLFTADDDGLYEAPGFFKEALEMMLHRPPPTKVVKMFTTLVQQCEEEDAASPKKKPSWALLRSIISGNTVTSAFMKGIDLSPNKHVDISWIAKDFDEERREAIMELHAALGTLQDMRKKAVFTDHHDMTFFEMKPVVRHGLAIVTKEIFEQYWLLKKGEEEEEEVQQSKLAKCCEAMGSQLEHLEEMMQKQRSHIEQQKARVEQLLQIVGC</sequence>